<dbReference type="EMBL" id="SGWV01000008">
    <property type="protein sequence ID" value="RZS57093.1"/>
    <property type="molecule type" value="Genomic_DNA"/>
</dbReference>
<sequence length="453" mass="46803">MMKRQILAQVAFLATSVLVTPWSMACSANMAKPFTAGPIVQQPATGTWSGPFSEWVVDSNGVGLQICTDSVTADGNPPPCFYDPVNPANAYTSALNRGGEAFWFLADSVFDTVDAAGAPALRAVIVMGVESAFLSDPPAPGFETQFQRLRTRIDVAKRGVYHVETPWSRKTYTVTTLLDPGNGQNRSEISEPIDITFAPGSNAGMVTPFLIADNRGNVDPAVYIGDGLTPTTVTGSPCDANFVRVTAFAPDGITPLDINGGSNILTNTQFTVFGKLAPRAAVPMSVDAVYYTRQAGEAKVNTMVVGSTSTTAVVSATIDGAVATLKRDGARFFASTPVTNVPATIVVTGIDTVVPSEPNVQANLAVTDLVTINSATATCSGTGLQRTCTLAVNAASSDDGTGPAGTPGLTLVNDNSPLVNGSVTTASPAVPATVTVRSSFGGQASKPVTIVNQ</sequence>
<gene>
    <name evidence="2" type="ORF">EV685_1657</name>
</gene>
<proteinExistence type="predicted"/>
<dbReference type="AlphaFoldDB" id="A0A4Q7LRS4"/>
<dbReference type="PROSITE" id="PS51257">
    <property type="entry name" value="PROKAR_LIPOPROTEIN"/>
    <property type="match status" value="1"/>
</dbReference>
<feature type="chain" id="PRO_5020252486" evidence="1">
    <location>
        <begin position="26"/>
        <end position="453"/>
    </location>
</feature>
<evidence type="ECO:0000313" key="3">
    <source>
        <dbReference type="Proteomes" id="UP000293433"/>
    </source>
</evidence>
<comment type="caution">
    <text evidence="2">The sequence shown here is derived from an EMBL/GenBank/DDBJ whole genome shotgun (WGS) entry which is preliminary data.</text>
</comment>
<name>A0A4Q7LRS4_9BURK</name>
<evidence type="ECO:0000256" key="1">
    <source>
        <dbReference type="SAM" id="SignalP"/>
    </source>
</evidence>
<keyword evidence="3" id="KW-1185">Reference proteome</keyword>
<protein>
    <submittedName>
        <fullName evidence="2">Uncharacterized protein</fullName>
    </submittedName>
</protein>
<keyword evidence="1" id="KW-0732">Signal</keyword>
<evidence type="ECO:0000313" key="2">
    <source>
        <dbReference type="EMBL" id="RZS57093.1"/>
    </source>
</evidence>
<dbReference type="Proteomes" id="UP000293433">
    <property type="component" value="Unassembled WGS sequence"/>
</dbReference>
<reference evidence="2 3" key="1">
    <citation type="submission" date="2019-02" db="EMBL/GenBank/DDBJ databases">
        <title>Genomic Encyclopedia of Type Strains, Phase IV (KMG-IV): sequencing the most valuable type-strain genomes for metagenomic binning, comparative biology and taxonomic classification.</title>
        <authorList>
            <person name="Goeker M."/>
        </authorList>
    </citation>
    <scope>NUCLEOTIDE SEQUENCE [LARGE SCALE GENOMIC DNA]</scope>
    <source>
        <strain evidence="2 3">DSM 10617</strain>
    </source>
</reference>
<organism evidence="2 3">
    <name type="scientific">Sphaerotilus mobilis</name>
    <dbReference type="NCBI Taxonomy" id="47994"/>
    <lineage>
        <taxon>Bacteria</taxon>
        <taxon>Pseudomonadati</taxon>
        <taxon>Pseudomonadota</taxon>
        <taxon>Betaproteobacteria</taxon>
        <taxon>Burkholderiales</taxon>
        <taxon>Sphaerotilaceae</taxon>
        <taxon>Sphaerotilus</taxon>
    </lineage>
</organism>
<feature type="signal peptide" evidence="1">
    <location>
        <begin position="1"/>
        <end position="25"/>
    </location>
</feature>
<accession>A0A4Q7LRS4</accession>